<feature type="region of interest" description="Disordered" evidence="8">
    <location>
        <begin position="980"/>
        <end position="1002"/>
    </location>
</feature>
<dbReference type="InterPro" id="IPR018200">
    <property type="entry name" value="USP_CS"/>
</dbReference>
<accession>A0AAD9CUJ9</accession>
<organism evidence="11 12">
    <name type="scientific">Papiliotrema laurentii</name>
    <name type="common">Cryptococcus laurentii</name>
    <dbReference type="NCBI Taxonomy" id="5418"/>
    <lineage>
        <taxon>Eukaryota</taxon>
        <taxon>Fungi</taxon>
        <taxon>Dikarya</taxon>
        <taxon>Basidiomycota</taxon>
        <taxon>Agaricomycotina</taxon>
        <taxon>Tremellomycetes</taxon>
        <taxon>Tremellales</taxon>
        <taxon>Rhynchogastremaceae</taxon>
        <taxon>Papiliotrema</taxon>
    </lineage>
</organism>
<evidence type="ECO:0000256" key="7">
    <source>
        <dbReference type="ARBA" id="ARBA00022807"/>
    </source>
</evidence>
<protein>
    <recommendedName>
        <fullName evidence="3">ubiquitinyl hydrolase 1</fullName>
        <ecNumber evidence="3">3.4.19.12</ecNumber>
    </recommendedName>
</protein>
<dbReference type="GO" id="GO:0004843">
    <property type="term" value="F:cysteine-type deubiquitinase activity"/>
    <property type="evidence" value="ECO:0007669"/>
    <property type="project" value="UniProtKB-EC"/>
</dbReference>
<evidence type="ECO:0000256" key="1">
    <source>
        <dbReference type="ARBA" id="ARBA00000707"/>
    </source>
</evidence>
<evidence type="ECO:0000313" key="12">
    <source>
        <dbReference type="Proteomes" id="UP001182556"/>
    </source>
</evidence>
<comment type="similarity">
    <text evidence="2">Belongs to the peptidase C19 family.</text>
</comment>
<evidence type="ECO:0000256" key="5">
    <source>
        <dbReference type="ARBA" id="ARBA00022786"/>
    </source>
</evidence>
<name>A0AAD9CUJ9_PAPLA</name>
<dbReference type="PROSITE" id="PS50235">
    <property type="entry name" value="USP_3"/>
    <property type="match status" value="1"/>
</dbReference>
<feature type="compositionally biased region" description="Low complexity" evidence="8">
    <location>
        <begin position="1242"/>
        <end position="1282"/>
    </location>
</feature>
<feature type="compositionally biased region" description="Polar residues" evidence="8">
    <location>
        <begin position="39"/>
        <end position="56"/>
    </location>
</feature>
<keyword evidence="12" id="KW-1185">Reference proteome</keyword>
<feature type="region of interest" description="Disordered" evidence="8">
    <location>
        <begin position="1"/>
        <end position="56"/>
    </location>
</feature>
<dbReference type="InterPro" id="IPR050185">
    <property type="entry name" value="Ub_carboxyl-term_hydrolase"/>
</dbReference>
<dbReference type="Pfam" id="PF00443">
    <property type="entry name" value="UCH"/>
    <property type="match status" value="1"/>
</dbReference>
<dbReference type="Gene3D" id="3.30.2230.10">
    <property type="entry name" value="DUSP-like"/>
    <property type="match status" value="1"/>
</dbReference>
<dbReference type="InterPro" id="IPR028889">
    <property type="entry name" value="USP"/>
</dbReference>
<dbReference type="SUPFAM" id="SSF143791">
    <property type="entry name" value="DUSP-like"/>
    <property type="match status" value="1"/>
</dbReference>
<keyword evidence="4" id="KW-0645">Protease</keyword>
<feature type="region of interest" description="Disordered" evidence="8">
    <location>
        <begin position="443"/>
        <end position="464"/>
    </location>
</feature>
<keyword evidence="7" id="KW-0788">Thiol protease</keyword>
<sequence>MSNPPRTTSVLKRPRSTSQPPSPTSSSSPKRAASEDNYGGTSENGGDSPVANSSSILTPGGTLGLLGTGMNLQGVGSSPLRHGGEDEAWVKQTEDVHLSSETGGETDVADSGMDLDTANDGGLDQDKLREQYHTLLSAVSPPFDDWSLVYIIPSTILSELKTLAFGDSQDTTASLPKIDLTSLIKDADGEEVIVIGATRTSEGKGKLDANGSKTLVWSVKDGLVENDDFMFISEEGWKNIVEWYGPYDGPVLPRFCQPGEKIQMVPPIFTVHLIQRPSAGPQLPSDSPLNTTIKPLKVSCPTAASLSELTDFLRDSIKDHVSAQDHVRLWTIDVSSSQDDTATLPALSSLTLSPKLLVSLAGSLLHPESSASSSLGELGLDHGDTLAIETKKADVLASWTVDVNPAGKAVEKASLGMTVPTAPPPLFSKPAYFSGTGLEVASTSTSTPASSVSGIQTRSQGHKARRGKGLVGLNNLGNTCFMNSAVQCLSNTPELSEYFLTGVYEEELNPDNPLGMHGEIANAFGETIQSLWGPSSPHASFAPRRLKWKTGHFAPQFAGYGQHDTQEFIAFLLDGLHEDLNRIKKKPYIEKPDWKPGGGDRELAELGRECWEGYKKRNDSVIVDLFQGQLKSTLVCPECHKESITLDPFMYLTVPLPIAQTKVFKCLYVPLDPESPQIKIKLLIPQNASFMQVKEKIASLVGTKADHLLGLDMWKGYIYGWWLDSDHNGEAKESDVAIFYELAVPVSATRKAVGTLPSESTITVPVFTFRTIEPSRNSYRQEPDDCILQPFFITLTKTEATDPVAVREAITKGYKRWTKDELTDALWVHSGSRRAARALPVADEEEPVTEIHVDGNNTRVVEVPARPIDGMDLDTTPAGSSILNSPKFQRVASSASLSDAASIKSSKSGKLVPRGDLFKVHVADASSAKDHSSFNISRPKPDAITPMYIGTLRSASNSWSRLESRKKAKRGMLGSIASGFKNMVGSSNQSEDESSPPATPVGPPLVVRPGEGIFCEWPHQKFNEFFEVADPTLQVPDELVDPDIAKEIAKKKEGRSISLEDCLDEFSKEETLGQDDLWYCPQCKKHQAATKKLEIYQAPDILVICLKRFGSSRRLNDKLDHFVSFPMEGLDLSDRIDERKIAQSLHLSEEEAAKYGFQSADEPLIYDLYAVDNHFGGMGGGHYTAFCRNKIDGQWYNYDDSRVSKANPEAVQSRAAYLLFYRRRTSRPIGGISRIKIEEASRAASPVPSSPEAEPAAISGLSSQSMTRRSSGSTSSTDPMPSADGPSNAVWAADPLDGDMLDVDPPAYDASGPGTPPAPSPTLSSASDSPPPTLDFSSIGNTIGFGNSAWGSGATSETTAQEAVRHSFGAETAARSTTEGGQSLPSPPASDNEA</sequence>
<dbReference type="PROSITE" id="PS00972">
    <property type="entry name" value="USP_1"/>
    <property type="match status" value="1"/>
</dbReference>
<evidence type="ECO:0000256" key="8">
    <source>
        <dbReference type="SAM" id="MobiDB-lite"/>
    </source>
</evidence>
<proteinExistence type="inferred from homology"/>
<comment type="caution">
    <text evidence="11">The sequence shown here is derived from an EMBL/GenBank/DDBJ whole genome shotgun (WGS) entry which is preliminary data.</text>
</comment>
<evidence type="ECO:0000256" key="2">
    <source>
        <dbReference type="ARBA" id="ARBA00009085"/>
    </source>
</evidence>
<dbReference type="PROSITE" id="PS51283">
    <property type="entry name" value="DUSP"/>
    <property type="match status" value="1"/>
</dbReference>
<evidence type="ECO:0000259" key="9">
    <source>
        <dbReference type="PROSITE" id="PS50235"/>
    </source>
</evidence>
<dbReference type="Proteomes" id="UP001182556">
    <property type="component" value="Unassembled WGS sequence"/>
</dbReference>
<evidence type="ECO:0000256" key="6">
    <source>
        <dbReference type="ARBA" id="ARBA00022801"/>
    </source>
</evidence>
<keyword evidence="6" id="KW-0378">Hydrolase</keyword>
<feature type="compositionally biased region" description="Low complexity" evidence="8">
    <location>
        <begin position="16"/>
        <end position="31"/>
    </location>
</feature>
<dbReference type="PROSITE" id="PS00973">
    <property type="entry name" value="USP_2"/>
    <property type="match status" value="1"/>
</dbReference>
<keyword evidence="5" id="KW-0833">Ubl conjugation pathway</keyword>
<feature type="compositionally biased region" description="Polar residues" evidence="8">
    <location>
        <begin position="1336"/>
        <end position="1361"/>
    </location>
</feature>
<dbReference type="EC" id="3.4.19.12" evidence="3"/>
<evidence type="ECO:0000256" key="4">
    <source>
        <dbReference type="ARBA" id="ARBA00022670"/>
    </source>
</evidence>
<dbReference type="InterPro" id="IPR038765">
    <property type="entry name" value="Papain-like_cys_pep_sf"/>
</dbReference>
<feature type="domain" description="DUSP" evidence="10">
    <location>
        <begin position="123"/>
        <end position="257"/>
    </location>
</feature>
<reference evidence="11" key="1">
    <citation type="submission" date="2023-02" db="EMBL/GenBank/DDBJ databases">
        <title>Identification and recombinant expression of a fungal hydrolase from Papiliotrema laurentii that hydrolyzes apple cutin and clears colloidal polyester polyurethane.</title>
        <authorList>
            <consortium name="DOE Joint Genome Institute"/>
            <person name="Roman V.A."/>
            <person name="Bojanowski C."/>
            <person name="Crable B.R."/>
            <person name="Wagner D.N."/>
            <person name="Hung C.S."/>
            <person name="Nadeau L.J."/>
            <person name="Schratz L."/>
            <person name="Haridas S."/>
            <person name="Pangilinan J."/>
            <person name="Lipzen A."/>
            <person name="Na H."/>
            <person name="Yan M."/>
            <person name="Ng V."/>
            <person name="Grigoriev I.V."/>
            <person name="Spatafora J.W."/>
            <person name="Barlow D."/>
            <person name="Biffinger J."/>
            <person name="Kelley-Loughnane N."/>
            <person name="Varaljay V.A."/>
            <person name="Crookes-Goodson W.J."/>
        </authorList>
    </citation>
    <scope>NUCLEOTIDE SEQUENCE</scope>
    <source>
        <strain evidence="11">5307AH</strain>
    </source>
</reference>
<feature type="compositionally biased region" description="Polar residues" evidence="8">
    <location>
        <begin position="1"/>
        <end position="10"/>
    </location>
</feature>
<gene>
    <name evidence="11" type="ORF">DB88DRAFT_497662</name>
</gene>
<feature type="domain" description="USP" evidence="9">
    <location>
        <begin position="471"/>
        <end position="1224"/>
    </location>
</feature>
<dbReference type="CDD" id="cd02674">
    <property type="entry name" value="Peptidase_C19R"/>
    <property type="match status" value="1"/>
</dbReference>
<feature type="region of interest" description="Disordered" evidence="8">
    <location>
        <begin position="1240"/>
        <end position="1394"/>
    </location>
</feature>
<dbReference type="InterPro" id="IPR035927">
    <property type="entry name" value="DUSP-like_sf"/>
</dbReference>
<comment type="catalytic activity">
    <reaction evidence="1">
        <text>Thiol-dependent hydrolysis of ester, thioester, amide, peptide and isopeptide bonds formed by the C-terminal Gly of ubiquitin (a 76-residue protein attached to proteins as an intracellular targeting signal).</text>
        <dbReference type="EC" id="3.4.19.12"/>
    </reaction>
</comment>
<dbReference type="InterPro" id="IPR006615">
    <property type="entry name" value="Pept_C19_DUSP"/>
</dbReference>
<feature type="compositionally biased region" description="Low complexity" evidence="8">
    <location>
        <begin position="443"/>
        <end position="453"/>
    </location>
</feature>
<dbReference type="GO" id="GO:0006508">
    <property type="term" value="P:proteolysis"/>
    <property type="evidence" value="ECO:0007669"/>
    <property type="project" value="UniProtKB-KW"/>
</dbReference>
<dbReference type="InterPro" id="IPR001394">
    <property type="entry name" value="Peptidase_C19_UCH"/>
</dbReference>
<evidence type="ECO:0000259" key="10">
    <source>
        <dbReference type="PROSITE" id="PS51283"/>
    </source>
</evidence>
<evidence type="ECO:0000313" key="11">
    <source>
        <dbReference type="EMBL" id="KAK1922246.1"/>
    </source>
</evidence>
<dbReference type="GO" id="GO:0016579">
    <property type="term" value="P:protein deubiquitination"/>
    <property type="evidence" value="ECO:0007669"/>
    <property type="project" value="InterPro"/>
</dbReference>
<dbReference type="SUPFAM" id="SSF54001">
    <property type="entry name" value="Cysteine proteinases"/>
    <property type="match status" value="1"/>
</dbReference>
<feature type="region of interest" description="Disordered" evidence="8">
    <location>
        <begin position="94"/>
        <end position="124"/>
    </location>
</feature>
<dbReference type="Gene3D" id="3.90.70.10">
    <property type="entry name" value="Cysteine proteinases"/>
    <property type="match status" value="2"/>
</dbReference>
<dbReference type="PANTHER" id="PTHR21646:SF24">
    <property type="entry name" value="UBIQUITIN CARBOXYL-TERMINAL HYDROLASE"/>
    <property type="match status" value="1"/>
</dbReference>
<dbReference type="EMBL" id="JAODAN010000009">
    <property type="protein sequence ID" value="KAK1922246.1"/>
    <property type="molecule type" value="Genomic_DNA"/>
</dbReference>
<evidence type="ECO:0000256" key="3">
    <source>
        <dbReference type="ARBA" id="ARBA00012759"/>
    </source>
</evidence>
<feature type="compositionally biased region" description="Polar residues" evidence="8">
    <location>
        <begin position="1374"/>
        <end position="1384"/>
    </location>
</feature>
<dbReference type="PANTHER" id="PTHR21646">
    <property type="entry name" value="UBIQUITIN CARBOXYL-TERMINAL HYDROLASE"/>
    <property type="match status" value="1"/>
</dbReference>